<evidence type="ECO:0000256" key="10">
    <source>
        <dbReference type="ARBA" id="ARBA00022989"/>
    </source>
</evidence>
<evidence type="ECO:0000256" key="4">
    <source>
        <dbReference type="ARBA" id="ARBA00022528"/>
    </source>
</evidence>
<evidence type="ECO:0000313" key="16">
    <source>
        <dbReference type="EMBL" id="TFJ85285.1"/>
    </source>
</evidence>
<keyword evidence="12" id="KW-0175">Coiled coil</keyword>
<feature type="domain" description="Peptidase M50" evidence="15">
    <location>
        <begin position="827"/>
        <end position="996"/>
    </location>
</feature>
<evidence type="ECO:0000259" key="15">
    <source>
        <dbReference type="Pfam" id="PF02163"/>
    </source>
</evidence>
<comment type="caution">
    <text evidence="16">The sequence shown here is derived from an EMBL/GenBank/DDBJ whole genome shotgun (WGS) entry which is preliminary data.</text>
</comment>
<dbReference type="GO" id="GO:0016020">
    <property type="term" value="C:membrane"/>
    <property type="evidence" value="ECO:0007669"/>
    <property type="project" value="UniProtKB-SubCell"/>
</dbReference>
<dbReference type="PANTHER" id="PTHR31412:SF0">
    <property type="entry name" value="ZINC METALLOPROTEASE EGY1, CHLOROPLASTIC-RELATED"/>
    <property type="match status" value="1"/>
</dbReference>
<dbReference type="GO" id="GO:0009507">
    <property type="term" value="C:chloroplast"/>
    <property type="evidence" value="ECO:0007669"/>
    <property type="project" value="UniProtKB-SubCell"/>
</dbReference>
<organism evidence="16 17">
    <name type="scientific">Nannochloropsis salina CCMP1776</name>
    <dbReference type="NCBI Taxonomy" id="1027361"/>
    <lineage>
        <taxon>Eukaryota</taxon>
        <taxon>Sar</taxon>
        <taxon>Stramenopiles</taxon>
        <taxon>Ochrophyta</taxon>
        <taxon>Eustigmatophyceae</taxon>
        <taxon>Eustigmatales</taxon>
        <taxon>Monodopsidaceae</taxon>
        <taxon>Microchloropsis</taxon>
        <taxon>Microchloropsis salina</taxon>
    </lineage>
</organism>
<keyword evidence="8" id="KW-0378">Hydrolase</keyword>
<sequence>MAAAYLDSRIRRRRPGLHGLPPAARKITLWVLTLALLLFLVFPQNISGFVFPSPGKRLHASFFPSSSFFSGGSPGLFTLHATPPPSSDPKRPSPSFSSSSSSPSSYPSYQDLNQLLLEVEAMQNRAFRELGVLGRPLPPVVLEKLKVDGRIGTAPERDALQKAGDVGPGGREGQKAMLEALRLRAMAKKLRAEADLAEVELANEKVNGTMRSLLAGVDVGVALLNEARGGMEGRREEGREGVEVAMEVARQAFARVLGLEVRVPPPLSTVERRATEVDHDEEDGMDGGRLEGGMRRPSWVRGEDMWDEDMPDLSIGGSERGRGKRREAERERDVEDSALMGRGGEKGRKGGREGGREDVLSARVQDDFIREVERAAARQGQREGAEEGGGGEGSTSSLTEGRGSTPGAAGDQGAPNGTGAPPSLSAGGEEEETYYTLSPSPSPFSSSPSSPPSFPLGGNQSDASDLGLIAYELIGSQESIPGMPDVVFRRIRRKALNPDESFQRAMGALQRMIETEEGGEEGGRAGGREGGRESEEDAAALLAQSLNPPPAGMNLTALRLEETDAGKVKDGLLESFLQSIFPGAEVGVEGGMQDGEVAPVPEHVWKSLRTEVFGKTAGGAFLLNYVVDFDAKFHVMVGEVGTAPSGVPLNTPALREVLNQRLEYFNLTDAVSLFFLRFPPETLFALEDIAMDAAMDQFDEDGGPPEVGSGGRGTRPGDGDLSEEELMQEGLDLRLIGELIPRFLGKLAQGRFAILAVSKGVVPDDSSVLDDPLVRVASLGMGALLQTSETLRFVSPPLFERLDRDFLGFWAHVSEFPAVTVGIPPVLLPFAGLIAAHEAGHYLAARRFKMALGPLVPLLDPWFGYLGSLTQLKSYPPTRQAFFDVAAAGPLLGSLVSYGVFGAGLWLTKLGALPAGGEFAPALPLALLQASTFVAEMTNAILPGAFAVVDPGHAALTLHPLALAGYWGVMFNALNLLPMGRLDGARMVEALLGRRTAAAASTFTFWGTVAAGIWQGRLDLFFAGLVVRFFWSRKAVPCMDEVEEVGGERYFLGMAGLILMLGALIPATSHFAGDSTYLLNNL</sequence>
<feature type="region of interest" description="Disordered" evidence="13">
    <location>
        <begin position="79"/>
        <end position="107"/>
    </location>
</feature>
<feature type="transmembrane region" description="Helical" evidence="14">
    <location>
        <begin position="885"/>
        <end position="907"/>
    </location>
</feature>
<keyword evidence="17" id="KW-1185">Reference proteome</keyword>
<name>A0A4D9D758_9STRA</name>
<accession>A0A4D9D758</accession>
<evidence type="ECO:0000256" key="3">
    <source>
        <dbReference type="ARBA" id="ARBA00007931"/>
    </source>
</evidence>
<evidence type="ECO:0000256" key="7">
    <source>
        <dbReference type="ARBA" id="ARBA00022692"/>
    </source>
</evidence>
<dbReference type="CDD" id="cd06160">
    <property type="entry name" value="S2P-M50_like_2"/>
    <property type="match status" value="1"/>
</dbReference>
<dbReference type="EMBL" id="SDOX01000016">
    <property type="protein sequence ID" value="TFJ85285.1"/>
    <property type="molecule type" value="Genomic_DNA"/>
</dbReference>
<evidence type="ECO:0000256" key="13">
    <source>
        <dbReference type="SAM" id="MobiDB-lite"/>
    </source>
</evidence>
<feature type="compositionally biased region" description="Basic and acidic residues" evidence="13">
    <location>
        <begin position="521"/>
        <end position="533"/>
    </location>
</feature>
<keyword evidence="5" id="KW-0934">Plastid</keyword>
<feature type="region of interest" description="Disordered" evidence="13">
    <location>
        <begin position="275"/>
        <end position="462"/>
    </location>
</feature>
<evidence type="ECO:0000256" key="8">
    <source>
        <dbReference type="ARBA" id="ARBA00022801"/>
    </source>
</evidence>
<feature type="transmembrane region" description="Helical" evidence="14">
    <location>
        <begin position="919"/>
        <end position="942"/>
    </location>
</feature>
<keyword evidence="10 14" id="KW-1133">Transmembrane helix</keyword>
<keyword evidence="4" id="KW-0150">Chloroplast</keyword>
<reference evidence="16 17" key="1">
    <citation type="submission" date="2019-01" db="EMBL/GenBank/DDBJ databases">
        <title>Nuclear Genome Assembly of the Microalgal Biofuel strain Nannochloropsis salina CCMP1776.</title>
        <authorList>
            <person name="Hovde B."/>
        </authorList>
    </citation>
    <scope>NUCLEOTIDE SEQUENCE [LARGE SCALE GENOMIC DNA]</scope>
    <source>
        <strain evidence="16 17">CCMP1776</strain>
    </source>
</reference>
<feature type="compositionally biased region" description="Low complexity" evidence="13">
    <location>
        <begin position="394"/>
        <end position="403"/>
    </location>
</feature>
<evidence type="ECO:0000313" key="17">
    <source>
        <dbReference type="Proteomes" id="UP000355283"/>
    </source>
</evidence>
<evidence type="ECO:0000256" key="5">
    <source>
        <dbReference type="ARBA" id="ARBA00022640"/>
    </source>
</evidence>
<protein>
    <recommendedName>
        <fullName evidence="15">Peptidase M50 domain-containing protein</fullName>
    </recommendedName>
</protein>
<feature type="coiled-coil region" evidence="12">
    <location>
        <begin position="180"/>
        <end position="207"/>
    </location>
</feature>
<keyword evidence="9" id="KW-0809">Transit peptide</keyword>
<feature type="transmembrane region" description="Helical" evidence="14">
    <location>
        <begin position="954"/>
        <end position="977"/>
    </location>
</feature>
<feature type="compositionally biased region" description="Basic and acidic residues" evidence="13">
    <location>
        <begin position="343"/>
        <end position="385"/>
    </location>
</feature>
<evidence type="ECO:0000256" key="14">
    <source>
        <dbReference type="SAM" id="Phobius"/>
    </source>
</evidence>
<keyword evidence="11 14" id="KW-0472">Membrane</keyword>
<evidence type="ECO:0000256" key="6">
    <source>
        <dbReference type="ARBA" id="ARBA00022670"/>
    </source>
</evidence>
<feature type="transmembrane region" description="Helical" evidence="14">
    <location>
        <begin position="997"/>
        <end position="1014"/>
    </location>
</feature>
<keyword evidence="6" id="KW-0645">Protease</keyword>
<feature type="region of interest" description="Disordered" evidence="13">
    <location>
        <begin position="697"/>
        <end position="722"/>
    </location>
</feature>
<feature type="region of interest" description="Disordered" evidence="13">
    <location>
        <begin position="514"/>
        <end position="537"/>
    </location>
</feature>
<keyword evidence="7 14" id="KW-0812">Transmembrane</keyword>
<dbReference type="InterPro" id="IPR044838">
    <property type="entry name" value="EGY1-like"/>
</dbReference>
<evidence type="ECO:0000256" key="12">
    <source>
        <dbReference type="SAM" id="Coils"/>
    </source>
</evidence>
<dbReference type="Pfam" id="PF02163">
    <property type="entry name" value="Peptidase_M50"/>
    <property type="match status" value="1"/>
</dbReference>
<feature type="compositionally biased region" description="Low complexity" evidence="13">
    <location>
        <begin position="93"/>
        <end position="107"/>
    </location>
</feature>
<dbReference type="PANTHER" id="PTHR31412">
    <property type="entry name" value="ZINC METALLOPROTEASE EGY1"/>
    <property type="match status" value="1"/>
</dbReference>
<dbReference type="OrthoDB" id="195057at2759"/>
<proteinExistence type="inferred from homology"/>
<dbReference type="InterPro" id="IPR008915">
    <property type="entry name" value="Peptidase_M50"/>
</dbReference>
<comment type="subcellular location">
    <subcellularLocation>
        <location evidence="1">Membrane</location>
        <topology evidence="1">Multi-pass membrane protein</topology>
    </subcellularLocation>
    <subcellularLocation>
        <location evidence="2">Plastid</location>
        <location evidence="2">Chloroplast</location>
    </subcellularLocation>
</comment>
<feature type="transmembrane region" description="Helical" evidence="14">
    <location>
        <begin position="1050"/>
        <end position="1072"/>
    </location>
</feature>
<dbReference type="GO" id="GO:0006508">
    <property type="term" value="P:proteolysis"/>
    <property type="evidence" value="ECO:0007669"/>
    <property type="project" value="UniProtKB-KW"/>
</dbReference>
<dbReference type="GO" id="GO:0008233">
    <property type="term" value="F:peptidase activity"/>
    <property type="evidence" value="ECO:0007669"/>
    <property type="project" value="UniProtKB-KW"/>
</dbReference>
<comment type="similarity">
    <text evidence="3">Belongs to the peptidase M50B family.</text>
</comment>
<evidence type="ECO:0000256" key="2">
    <source>
        <dbReference type="ARBA" id="ARBA00004229"/>
    </source>
</evidence>
<dbReference type="AlphaFoldDB" id="A0A4D9D758"/>
<dbReference type="Proteomes" id="UP000355283">
    <property type="component" value="Unassembled WGS sequence"/>
</dbReference>
<evidence type="ECO:0000256" key="11">
    <source>
        <dbReference type="ARBA" id="ARBA00023136"/>
    </source>
</evidence>
<gene>
    <name evidence="16" type="ORF">NSK_003708</name>
</gene>
<feature type="compositionally biased region" description="Basic and acidic residues" evidence="13">
    <location>
        <begin position="326"/>
        <end position="335"/>
    </location>
</feature>
<evidence type="ECO:0000256" key="1">
    <source>
        <dbReference type="ARBA" id="ARBA00004141"/>
    </source>
</evidence>
<evidence type="ECO:0000256" key="9">
    <source>
        <dbReference type="ARBA" id="ARBA00022946"/>
    </source>
</evidence>